<proteinExistence type="predicted"/>
<dbReference type="EMBL" id="QBLH01000893">
    <property type="protein sequence ID" value="TGZ53803.1"/>
    <property type="molecule type" value="Genomic_DNA"/>
</dbReference>
<keyword evidence="3" id="KW-1185">Reference proteome</keyword>
<sequence>MLSFSLIDQTQSRTSRERSTALCGRHPDASDLQNRMPTHTQQELEFFSYHRWRNLEKRRSRSDRNQLKTEPLTKAFQGKVEMVGILIDLVDIHRFRGIAVGGTSCIVHTSGA</sequence>
<organism evidence="2 3">
    <name type="scientific">Temnothorax longispinosus</name>
    <dbReference type="NCBI Taxonomy" id="300112"/>
    <lineage>
        <taxon>Eukaryota</taxon>
        <taxon>Metazoa</taxon>
        <taxon>Ecdysozoa</taxon>
        <taxon>Arthropoda</taxon>
        <taxon>Hexapoda</taxon>
        <taxon>Insecta</taxon>
        <taxon>Pterygota</taxon>
        <taxon>Neoptera</taxon>
        <taxon>Endopterygota</taxon>
        <taxon>Hymenoptera</taxon>
        <taxon>Apocrita</taxon>
        <taxon>Aculeata</taxon>
        <taxon>Formicoidea</taxon>
        <taxon>Formicidae</taxon>
        <taxon>Myrmicinae</taxon>
        <taxon>Temnothorax</taxon>
    </lineage>
</organism>
<accession>A0A4S2KUS5</accession>
<feature type="compositionally biased region" description="Polar residues" evidence="1">
    <location>
        <begin position="1"/>
        <end position="13"/>
    </location>
</feature>
<gene>
    <name evidence="2" type="ORF">DBV15_10186</name>
</gene>
<name>A0A4S2KUS5_9HYME</name>
<feature type="compositionally biased region" description="Basic and acidic residues" evidence="1">
    <location>
        <begin position="14"/>
        <end position="29"/>
    </location>
</feature>
<dbReference type="Proteomes" id="UP000310200">
    <property type="component" value="Unassembled WGS sequence"/>
</dbReference>
<evidence type="ECO:0000256" key="1">
    <source>
        <dbReference type="SAM" id="MobiDB-lite"/>
    </source>
</evidence>
<evidence type="ECO:0000313" key="3">
    <source>
        <dbReference type="Proteomes" id="UP000310200"/>
    </source>
</evidence>
<dbReference type="AlphaFoldDB" id="A0A4S2KUS5"/>
<comment type="caution">
    <text evidence="2">The sequence shown here is derived from an EMBL/GenBank/DDBJ whole genome shotgun (WGS) entry which is preliminary data.</text>
</comment>
<evidence type="ECO:0000313" key="2">
    <source>
        <dbReference type="EMBL" id="TGZ53803.1"/>
    </source>
</evidence>
<protein>
    <submittedName>
        <fullName evidence="2">Uncharacterized protein</fullName>
    </submittedName>
</protein>
<reference evidence="2 3" key="1">
    <citation type="journal article" date="2019" name="Philos. Trans. R. Soc. Lond., B, Biol. Sci.">
        <title>Ant behaviour and brain gene expression of defending hosts depend on the ecological success of the intruding social parasite.</title>
        <authorList>
            <person name="Kaur R."/>
            <person name="Stoldt M."/>
            <person name="Jongepier E."/>
            <person name="Feldmeyer B."/>
            <person name="Menzel F."/>
            <person name="Bornberg-Bauer E."/>
            <person name="Foitzik S."/>
        </authorList>
    </citation>
    <scope>NUCLEOTIDE SEQUENCE [LARGE SCALE GENOMIC DNA]</scope>
    <source>
        <tissue evidence="2">Whole body</tissue>
    </source>
</reference>
<feature type="region of interest" description="Disordered" evidence="1">
    <location>
        <begin position="1"/>
        <end position="37"/>
    </location>
</feature>